<evidence type="ECO:0000256" key="18">
    <source>
        <dbReference type="ARBA" id="ARBA00050948"/>
    </source>
</evidence>
<dbReference type="InterPro" id="IPR040911">
    <property type="entry name" value="Exostosin_GT47"/>
</dbReference>
<evidence type="ECO:0000256" key="16">
    <source>
        <dbReference type="ARBA" id="ARBA00023180"/>
    </source>
</evidence>
<evidence type="ECO:0000256" key="13">
    <source>
        <dbReference type="ARBA" id="ARBA00023034"/>
    </source>
</evidence>
<evidence type="ECO:0000256" key="7">
    <source>
        <dbReference type="ARBA" id="ARBA00022679"/>
    </source>
</evidence>
<proteinExistence type="inferred from homology"/>
<dbReference type="EMBL" id="GEDC01025637">
    <property type="protein sequence ID" value="JAS11661.1"/>
    <property type="molecule type" value="Transcribed_RNA"/>
</dbReference>
<dbReference type="InterPro" id="IPR015338">
    <property type="entry name" value="GT64_dom"/>
</dbReference>
<accession>A0A1B6CE33</accession>
<sequence>MLLTRELQCHYLVNVKLSRIIVLVTLALILVPLFTHYYLSNVEDDEILNGGDVHNSGIKMEAYEDFTMFKGSDLKTRIDEMLRIKGSVSTELRDLEAKRQRLLAEVTAFTHKIEQLKMDLLRQQTELDKLKLSVEQAQVAHSEALQRNTPDLSPPLQIISSSLPSYVPPPTSYSPPCSLSSCFDHSRCALTSGFPVYLYDTESFPATSFLRTGVRQTVGFNPHYTMNPMEACIYLVLIGEGESYNFNTLQRLPYWGGDGRNHIVLHFSQGNLTPEPISPAHTDRAMIAQSTFTRALFRQGYDIIVPPILGPPGGDVWTECASQLPARRKYLLSFQGKQPNLNIQGLQDFNISELQKYMTQSTSDLFLINTTCSEIELEQAAISEWELCDEESTRNSVLRDSTFALIPAPRNTSFIVSALAMARLYEALKNGAIPVVVGGDRMELPYSEVVVWKKYLINLPVARLPEMHFLLRSFSDNDLLILRRQGRLVWERYYASLQSIVDTTIALVRDRIGLPPKSVQDIVSTLYPHDAVPVKTEPVAEPEESLGPLEPPYPSPNYKRNFSLFLTQGYEMWNDWGDPFKLYPHLPFDPVLPSDAKFIGSEVGFRPIGRGAGGAGKEFCESLGGNHPREQFTIVMLTYQREQVLVNSLSRLQGLPYLNKVVVVWNSPRPPMEDLHWPDIGVPVEVVKANTNSLNNRFAPYDAIQTEAILSIDDDAHLRHDEIMFGFRVWREQRDRVVGFPGRFHALDLNYGGWLYNSNYSCELSMVLTGAAFIHKYYTYLYTHWLPQAIRDKVDEYMNCEDIAMNFLVSHITRKPPVKVTSRWTFRCPGCPVSLSEDDTHFLERHKCINFFTQVFGYTPLLNTQFRADSILFKTRIPHDKQKCFKFI</sequence>
<evidence type="ECO:0000256" key="20">
    <source>
        <dbReference type="SAM" id="Coils"/>
    </source>
</evidence>
<comment type="similarity">
    <text evidence="5">Belongs to the glycosyltransferase 47 family.</text>
</comment>
<keyword evidence="9" id="KW-0479">Metal-binding</keyword>
<keyword evidence="6" id="KW-0328">Glycosyltransferase</keyword>
<feature type="domain" description="Exostosin GT47" evidence="22">
    <location>
        <begin position="198"/>
        <end position="474"/>
    </location>
</feature>
<evidence type="ECO:0000256" key="10">
    <source>
        <dbReference type="ARBA" id="ARBA00022824"/>
    </source>
</evidence>
<dbReference type="PANTHER" id="PTHR48261">
    <property type="entry name" value="ACETYLGLUCOSAMINYLTRANSFERASE"/>
    <property type="match status" value="1"/>
</dbReference>
<keyword evidence="10" id="KW-0256">Endoplasmic reticulum</keyword>
<dbReference type="EMBL" id="GEDC01023240">
    <property type="protein sequence ID" value="JAS14058.1"/>
    <property type="molecule type" value="Transcribed_RNA"/>
</dbReference>
<protein>
    <recommendedName>
        <fullName evidence="19">glucuronosyl-galactosyl-proteoglycan 4-alpha-N-acetylglucosaminyltransferase</fullName>
        <ecNumber evidence="19">2.4.1.223</ecNumber>
    </recommendedName>
</protein>
<keyword evidence="16" id="KW-0325">Glycoprotein</keyword>
<dbReference type="Gene3D" id="3.90.550.10">
    <property type="entry name" value="Spore Coat Polysaccharide Biosynthesis Protein SpsA, Chain A"/>
    <property type="match status" value="1"/>
</dbReference>
<evidence type="ECO:0000256" key="2">
    <source>
        <dbReference type="ARBA" id="ARBA00004555"/>
    </source>
</evidence>
<evidence type="ECO:0000256" key="5">
    <source>
        <dbReference type="ARBA" id="ARBA00010271"/>
    </source>
</evidence>
<evidence type="ECO:0000256" key="19">
    <source>
        <dbReference type="ARBA" id="ARBA00066812"/>
    </source>
</evidence>
<evidence type="ECO:0000256" key="6">
    <source>
        <dbReference type="ARBA" id="ARBA00022676"/>
    </source>
</evidence>
<dbReference type="Pfam" id="PF09258">
    <property type="entry name" value="Glyco_transf_64"/>
    <property type="match status" value="1"/>
</dbReference>
<keyword evidence="15" id="KW-1015">Disulfide bond</keyword>
<evidence type="ECO:0000256" key="14">
    <source>
        <dbReference type="ARBA" id="ARBA00023136"/>
    </source>
</evidence>
<evidence type="ECO:0000256" key="1">
    <source>
        <dbReference type="ARBA" id="ARBA00001936"/>
    </source>
</evidence>
<dbReference type="EMBL" id="GEDC01003731">
    <property type="protein sequence ID" value="JAS33567.1"/>
    <property type="molecule type" value="Transcribed_RNA"/>
</dbReference>
<feature type="transmembrane region" description="Helical" evidence="21">
    <location>
        <begin position="20"/>
        <end position="39"/>
    </location>
</feature>
<evidence type="ECO:0000256" key="9">
    <source>
        <dbReference type="ARBA" id="ARBA00022723"/>
    </source>
</evidence>
<dbReference type="GO" id="GO:0005789">
    <property type="term" value="C:endoplasmic reticulum membrane"/>
    <property type="evidence" value="ECO:0007669"/>
    <property type="project" value="UniProtKB-SubCell"/>
</dbReference>
<dbReference type="PANTHER" id="PTHR48261:SF4">
    <property type="entry name" value="EXOSTOSIN LIKE GLYCOSYLTRANSFERASE 3"/>
    <property type="match status" value="1"/>
</dbReference>
<evidence type="ECO:0000256" key="3">
    <source>
        <dbReference type="ARBA" id="ARBA00004648"/>
    </source>
</evidence>
<evidence type="ECO:0000259" key="22">
    <source>
        <dbReference type="Pfam" id="PF03016"/>
    </source>
</evidence>
<evidence type="ECO:0000256" key="8">
    <source>
        <dbReference type="ARBA" id="ARBA00022692"/>
    </source>
</evidence>
<evidence type="ECO:0000256" key="17">
    <source>
        <dbReference type="ARBA" id="ARBA00023211"/>
    </source>
</evidence>
<evidence type="ECO:0000313" key="26">
    <source>
        <dbReference type="EMBL" id="JAS33567.1"/>
    </source>
</evidence>
<dbReference type="GO" id="GO:0015012">
    <property type="term" value="P:heparan sulfate proteoglycan biosynthetic process"/>
    <property type="evidence" value="ECO:0007669"/>
    <property type="project" value="UniProtKB-ARBA"/>
</dbReference>
<feature type="coiled-coil region" evidence="20">
    <location>
        <begin position="85"/>
        <end position="147"/>
    </location>
</feature>
<organism evidence="24">
    <name type="scientific">Clastoptera arizonana</name>
    <name type="common">Arizona spittle bug</name>
    <dbReference type="NCBI Taxonomy" id="38151"/>
    <lineage>
        <taxon>Eukaryota</taxon>
        <taxon>Metazoa</taxon>
        <taxon>Ecdysozoa</taxon>
        <taxon>Arthropoda</taxon>
        <taxon>Hexapoda</taxon>
        <taxon>Insecta</taxon>
        <taxon>Pterygota</taxon>
        <taxon>Neoptera</taxon>
        <taxon>Paraneoptera</taxon>
        <taxon>Hemiptera</taxon>
        <taxon>Auchenorrhyncha</taxon>
        <taxon>Cercopoidea</taxon>
        <taxon>Clastopteridae</taxon>
        <taxon>Clastoptera</taxon>
    </lineage>
</organism>
<evidence type="ECO:0000256" key="11">
    <source>
        <dbReference type="ARBA" id="ARBA00022968"/>
    </source>
</evidence>
<dbReference type="SUPFAM" id="SSF53448">
    <property type="entry name" value="Nucleotide-diphospho-sugar transferases"/>
    <property type="match status" value="1"/>
</dbReference>
<dbReference type="EMBL" id="GEDC01002227">
    <property type="protein sequence ID" value="JAS35071.1"/>
    <property type="molecule type" value="Transcribed_RNA"/>
</dbReference>
<keyword evidence="13" id="KW-0333">Golgi apparatus</keyword>
<evidence type="ECO:0000256" key="21">
    <source>
        <dbReference type="SAM" id="Phobius"/>
    </source>
</evidence>
<keyword evidence="11" id="KW-0735">Signal-anchor</keyword>
<dbReference type="GO" id="GO:0001888">
    <property type="term" value="F:glucuronyl-galactosyl-proteoglycan 4-alpha-N-acetylglucosaminyltransferase activity"/>
    <property type="evidence" value="ECO:0007669"/>
    <property type="project" value="UniProtKB-EC"/>
</dbReference>
<name>A0A1B6CE33_9HEMI</name>
<evidence type="ECO:0000256" key="12">
    <source>
        <dbReference type="ARBA" id="ARBA00022989"/>
    </source>
</evidence>
<evidence type="ECO:0000313" key="27">
    <source>
        <dbReference type="EMBL" id="JAS35071.1"/>
    </source>
</evidence>
<reference evidence="24" key="1">
    <citation type="submission" date="2015-12" db="EMBL/GenBank/DDBJ databases">
        <title>De novo transcriptome assembly of four potential Pierce s Disease insect vectors from Arizona vineyards.</title>
        <authorList>
            <person name="Tassone E.E."/>
        </authorList>
    </citation>
    <scope>NUCLEOTIDE SEQUENCE</scope>
</reference>
<feature type="domain" description="Glycosyl transferase 64" evidence="23">
    <location>
        <begin position="632"/>
        <end position="873"/>
    </location>
</feature>
<dbReference type="Pfam" id="PF03016">
    <property type="entry name" value="Exostosin_GT47"/>
    <property type="match status" value="1"/>
</dbReference>
<dbReference type="AlphaFoldDB" id="A0A1B6CE33"/>
<evidence type="ECO:0000259" key="23">
    <source>
        <dbReference type="Pfam" id="PF09258"/>
    </source>
</evidence>
<keyword evidence="7" id="KW-0808">Transferase</keyword>
<evidence type="ECO:0000256" key="4">
    <source>
        <dbReference type="ARBA" id="ARBA00005093"/>
    </source>
</evidence>
<keyword evidence="8 21" id="KW-0812">Transmembrane</keyword>
<dbReference type="FunFam" id="3.90.550.10:FF:000033">
    <property type="entry name" value="Exostosin-like glycosyltransferase 3"/>
    <property type="match status" value="1"/>
</dbReference>
<dbReference type="GO" id="GO:0046872">
    <property type="term" value="F:metal ion binding"/>
    <property type="evidence" value="ECO:0007669"/>
    <property type="project" value="UniProtKB-KW"/>
</dbReference>
<dbReference type="InterPro" id="IPR004263">
    <property type="entry name" value="Exostosin"/>
</dbReference>
<comment type="cofactor">
    <cofactor evidence="1">
        <name>Mn(2+)</name>
        <dbReference type="ChEBI" id="CHEBI:29035"/>
    </cofactor>
</comment>
<evidence type="ECO:0000313" key="25">
    <source>
        <dbReference type="EMBL" id="JAS14058.1"/>
    </source>
</evidence>
<keyword evidence="14 21" id="KW-0472">Membrane</keyword>
<dbReference type="EC" id="2.4.1.223" evidence="19"/>
<dbReference type="GO" id="GO:0005794">
    <property type="term" value="C:Golgi apparatus"/>
    <property type="evidence" value="ECO:0007669"/>
    <property type="project" value="UniProtKB-SubCell"/>
</dbReference>
<keyword evidence="20" id="KW-0175">Coiled coil</keyword>
<comment type="subcellular location">
    <subcellularLocation>
        <location evidence="3">Endoplasmic reticulum membrane</location>
        <topology evidence="3">Single-pass type II membrane protein</topology>
    </subcellularLocation>
    <subcellularLocation>
        <location evidence="2">Golgi apparatus</location>
    </subcellularLocation>
</comment>
<comment type="pathway">
    <text evidence="4">Glycan metabolism; heparan sulfate biosynthesis.</text>
</comment>
<evidence type="ECO:0000256" key="15">
    <source>
        <dbReference type="ARBA" id="ARBA00023157"/>
    </source>
</evidence>
<dbReference type="InterPro" id="IPR029044">
    <property type="entry name" value="Nucleotide-diphossugar_trans"/>
</dbReference>
<evidence type="ECO:0000313" key="24">
    <source>
        <dbReference type="EMBL" id="JAS11661.1"/>
    </source>
</evidence>
<keyword evidence="12 21" id="KW-1133">Transmembrane helix</keyword>
<gene>
    <name evidence="26" type="ORF">g.40242</name>
    <name evidence="24" type="ORF">g.40244</name>
    <name evidence="25" type="ORF">g.40246</name>
    <name evidence="27" type="ORF">g.40248</name>
</gene>
<keyword evidence="17" id="KW-0464">Manganese</keyword>
<comment type="catalytic activity">
    <reaction evidence="18">
        <text>3-O-(beta-D-GlcA-(1-&gt;3)-beta-D-Gal-(1-&gt;3)-beta-D-Gal-(1-&gt;4)-beta-D-Xyl)-L-seryl-[protein] + UDP-N-acetyl-alpha-D-glucosamine = 3-O-(alpha-D-GlcNAc-(1-&gt;4)-beta-D-GlcA-(1-&gt;3)-beta-D-Gal-(1-&gt;3)-beta-D-Gal-(1-&gt;4)-beta-D-Xyl)-L-seryl-[protein] + UDP + H(+)</text>
        <dbReference type="Rhea" id="RHEA:16221"/>
        <dbReference type="Rhea" id="RHEA-COMP:12573"/>
        <dbReference type="Rhea" id="RHEA-COMP:12574"/>
        <dbReference type="ChEBI" id="CHEBI:15378"/>
        <dbReference type="ChEBI" id="CHEBI:57705"/>
        <dbReference type="ChEBI" id="CHEBI:58223"/>
        <dbReference type="ChEBI" id="CHEBI:132093"/>
        <dbReference type="ChEBI" id="CHEBI:132104"/>
        <dbReference type="EC" id="2.4.1.223"/>
    </reaction>
</comment>